<evidence type="ECO:0000256" key="2">
    <source>
        <dbReference type="ARBA" id="ARBA00022692"/>
    </source>
</evidence>
<evidence type="ECO:0000256" key="6">
    <source>
        <dbReference type="SAM" id="MobiDB-lite"/>
    </source>
</evidence>
<dbReference type="AlphaFoldDB" id="A0AAE0ING9"/>
<feature type="transmembrane region" description="Helical" evidence="7">
    <location>
        <begin position="174"/>
        <end position="197"/>
    </location>
</feature>
<feature type="compositionally biased region" description="Low complexity" evidence="6">
    <location>
        <begin position="294"/>
        <end position="307"/>
    </location>
</feature>
<evidence type="ECO:0000259" key="8">
    <source>
        <dbReference type="Pfam" id="PF20684"/>
    </source>
</evidence>
<feature type="transmembrane region" description="Helical" evidence="7">
    <location>
        <begin position="129"/>
        <end position="150"/>
    </location>
</feature>
<evidence type="ECO:0000313" key="10">
    <source>
        <dbReference type="Proteomes" id="UP001286456"/>
    </source>
</evidence>
<reference evidence="9" key="2">
    <citation type="submission" date="2023-06" db="EMBL/GenBank/DDBJ databases">
        <authorList>
            <consortium name="Lawrence Berkeley National Laboratory"/>
            <person name="Haridas S."/>
            <person name="Hensen N."/>
            <person name="Bonometti L."/>
            <person name="Westerberg I."/>
            <person name="Brannstrom I.O."/>
            <person name="Guillou S."/>
            <person name="Cros-Aarteil S."/>
            <person name="Calhoun S."/>
            <person name="Kuo A."/>
            <person name="Mondo S."/>
            <person name="Pangilinan J."/>
            <person name="Riley R."/>
            <person name="Labutti K."/>
            <person name="Andreopoulos B."/>
            <person name="Lipzen A."/>
            <person name="Chen C."/>
            <person name="Yanf M."/>
            <person name="Daum C."/>
            <person name="Ng V."/>
            <person name="Clum A."/>
            <person name="Steindorff A."/>
            <person name="Ohm R."/>
            <person name="Martin F."/>
            <person name="Silar P."/>
            <person name="Natvig D."/>
            <person name="Lalanne C."/>
            <person name="Gautier V."/>
            <person name="Ament-Velasquez S.L."/>
            <person name="Kruys A."/>
            <person name="Hutchinson M.I."/>
            <person name="Powell A.J."/>
            <person name="Barry K."/>
            <person name="Miller A.N."/>
            <person name="Grigoriev I.V."/>
            <person name="Debuchy R."/>
            <person name="Gladieux P."/>
            <person name="Thoren M.H."/>
            <person name="Johannesson H."/>
        </authorList>
    </citation>
    <scope>NUCLEOTIDE SEQUENCE</scope>
    <source>
        <strain evidence="9">SMH4131-1</strain>
    </source>
</reference>
<evidence type="ECO:0000256" key="4">
    <source>
        <dbReference type="ARBA" id="ARBA00023136"/>
    </source>
</evidence>
<evidence type="ECO:0000256" key="1">
    <source>
        <dbReference type="ARBA" id="ARBA00004141"/>
    </source>
</evidence>
<accession>A0AAE0ING9</accession>
<feature type="transmembrane region" description="Helical" evidence="7">
    <location>
        <begin position="91"/>
        <end position="117"/>
    </location>
</feature>
<protein>
    <recommendedName>
        <fullName evidence="8">Rhodopsin domain-containing protein</fullName>
    </recommendedName>
</protein>
<dbReference type="PANTHER" id="PTHR33048:SF123">
    <property type="entry name" value="INTEGRAL MEMBRANE PROTEIN"/>
    <property type="match status" value="1"/>
</dbReference>
<feature type="transmembrane region" description="Helical" evidence="7">
    <location>
        <begin position="18"/>
        <end position="39"/>
    </location>
</feature>
<proteinExistence type="inferred from homology"/>
<dbReference type="InterPro" id="IPR049326">
    <property type="entry name" value="Rhodopsin_dom_fungi"/>
</dbReference>
<feature type="region of interest" description="Disordered" evidence="6">
    <location>
        <begin position="294"/>
        <end position="319"/>
    </location>
</feature>
<evidence type="ECO:0000256" key="7">
    <source>
        <dbReference type="SAM" id="Phobius"/>
    </source>
</evidence>
<gene>
    <name evidence="9" type="ORF">B0T19DRAFT_185595</name>
</gene>
<evidence type="ECO:0000313" key="9">
    <source>
        <dbReference type="EMBL" id="KAK3328240.1"/>
    </source>
</evidence>
<feature type="transmembrane region" description="Helical" evidence="7">
    <location>
        <begin position="250"/>
        <end position="272"/>
    </location>
</feature>
<feature type="domain" description="Rhodopsin" evidence="8">
    <location>
        <begin position="35"/>
        <end position="273"/>
    </location>
</feature>
<feature type="compositionally biased region" description="Low complexity" evidence="6">
    <location>
        <begin position="341"/>
        <end position="356"/>
    </location>
</feature>
<dbReference type="InterPro" id="IPR052337">
    <property type="entry name" value="SAT4-like"/>
</dbReference>
<keyword evidence="4 7" id="KW-0472">Membrane</keyword>
<dbReference type="Proteomes" id="UP001286456">
    <property type="component" value="Unassembled WGS sequence"/>
</dbReference>
<comment type="subcellular location">
    <subcellularLocation>
        <location evidence="1">Membrane</location>
        <topology evidence="1">Multi-pass membrane protein</topology>
    </subcellularLocation>
</comment>
<organism evidence="9 10">
    <name type="scientific">Cercophora scortea</name>
    <dbReference type="NCBI Taxonomy" id="314031"/>
    <lineage>
        <taxon>Eukaryota</taxon>
        <taxon>Fungi</taxon>
        <taxon>Dikarya</taxon>
        <taxon>Ascomycota</taxon>
        <taxon>Pezizomycotina</taxon>
        <taxon>Sordariomycetes</taxon>
        <taxon>Sordariomycetidae</taxon>
        <taxon>Sordariales</taxon>
        <taxon>Lasiosphaeriaceae</taxon>
        <taxon>Cercophora</taxon>
    </lineage>
</organism>
<keyword evidence="2 7" id="KW-0812">Transmembrane</keyword>
<dbReference type="Pfam" id="PF20684">
    <property type="entry name" value="Fung_rhodopsin"/>
    <property type="match status" value="1"/>
</dbReference>
<sequence>MDTDWRDDWQDQQRQNGLIITSVIMTTLATIFVVLRCISRFVIIKNPGLDDYFIAGALVFTIGYLIDIFILRNNHLGFPMTMLTPDNMTNFIKTTLAVQVMYYTIVFCIKTSIVYTYLRFAVTKTFRNLCIGTIALHALFFFICFVVTLAQCRPLYKMWDLTKSVEGTCINTTAFFYFTSAFNILTDIWILALPIKTLHEIHRPTREKVALFIIFGVGTFAAVASIVRLHTIYTYTEASDPFREGVLVNVWSVVEVCIAICCASVSALKPIFSGRQRRNTRAVGVSGSSLRYTRTTVTTGTGTSGSRRSGKSGSGRWHVRLGSKSESMSVVQVAAQPRWLSSRSGSGSTSDPGSSSAEMAQVARALSVSSPVQRPRLVALPRDRDRDPEEGVMAFTAFGGEENGGEGRRSSSGSIWVLQR</sequence>
<evidence type="ECO:0000256" key="5">
    <source>
        <dbReference type="ARBA" id="ARBA00038359"/>
    </source>
</evidence>
<feature type="region of interest" description="Disordered" evidence="6">
    <location>
        <begin position="336"/>
        <end position="420"/>
    </location>
</feature>
<feature type="transmembrane region" description="Helical" evidence="7">
    <location>
        <begin position="209"/>
        <end position="230"/>
    </location>
</feature>
<feature type="transmembrane region" description="Helical" evidence="7">
    <location>
        <begin position="51"/>
        <end position="71"/>
    </location>
</feature>
<name>A0AAE0ING9_9PEZI</name>
<evidence type="ECO:0000256" key="3">
    <source>
        <dbReference type="ARBA" id="ARBA00022989"/>
    </source>
</evidence>
<dbReference type="EMBL" id="JAUEPO010000003">
    <property type="protein sequence ID" value="KAK3328240.1"/>
    <property type="molecule type" value="Genomic_DNA"/>
</dbReference>
<dbReference type="PANTHER" id="PTHR33048">
    <property type="entry name" value="PTH11-LIKE INTEGRAL MEMBRANE PROTEIN (AFU_ORTHOLOGUE AFUA_5G11245)"/>
    <property type="match status" value="1"/>
</dbReference>
<dbReference type="GO" id="GO:0016020">
    <property type="term" value="C:membrane"/>
    <property type="evidence" value="ECO:0007669"/>
    <property type="project" value="UniProtKB-SubCell"/>
</dbReference>
<keyword evidence="10" id="KW-1185">Reference proteome</keyword>
<comment type="caution">
    <text evidence="9">The sequence shown here is derived from an EMBL/GenBank/DDBJ whole genome shotgun (WGS) entry which is preliminary data.</text>
</comment>
<keyword evidence="3 7" id="KW-1133">Transmembrane helix</keyword>
<reference evidence="9" key="1">
    <citation type="journal article" date="2023" name="Mol. Phylogenet. Evol.">
        <title>Genome-scale phylogeny and comparative genomics of the fungal order Sordariales.</title>
        <authorList>
            <person name="Hensen N."/>
            <person name="Bonometti L."/>
            <person name="Westerberg I."/>
            <person name="Brannstrom I.O."/>
            <person name="Guillou S."/>
            <person name="Cros-Aarteil S."/>
            <person name="Calhoun S."/>
            <person name="Haridas S."/>
            <person name="Kuo A."/>
            <person name="Mondo S."/>
            <person name="Pangilinan J."/>
            <person name="Riley R."/>
            <person name="LaButti K."/>
            <person name="Andreopoulos B."/>
            <person name="Lipzen A."/>
            <person name="Chen C."/>
            <person name="Yan M."/>
            <person name="Daum C."/>
            <person name="Ng V."/>
            <person name="Clum A."/>
            <person name="Steindorff A."/>
            <person name="Ohm R.A."/>
            <person name="Martin F."/>
            <person name="Silar P."/>
            <person name="Natvig D.O."/>
            <person name="Lalanne C."/>
            <person name="Gautier V."/>
            <person name="Ament-Velasquez S.L."/>
            <person name="Kruys A."/>
            <person name="Hutchinson M.I."/>
            <person name="Powell A.J."/>
            <person name="Barry K."/>
            <person name="Miller A.N."/>
            <person name="Grigoriev I.V."/>
            <person name="Debuchy R."/>
            <person name="Gladieux P."/>
            <person name="Hiltunen Thoren M."/>
            <person name="Johannesson H."/>
        </authorList>
    </citation>
    <scope>NUCLEOTIDE SEQUENCE</scope>
    <source>
        <strain evidence="9">SMH4131-1</strain>
    </source>
</reference>
<comment type="similarity">
    <text evidence="5">Belongs to the SAT4 family.</text>
</comment>